<dbReference type="GO" id="GO:0005694">
    <property type="term" value="C:chromosome"/>
    <property type="evidence" value="ECO:0007669"/>
    <property type="project" value="UniProtKB-SubCell"/>
</dbReference>
<reference evidence="6" key="2">
    <citation type="journal article" date="2015" name="Data Brief">
        <title>Shoot transcriptome of the giant reed, Arundo donax.</title>
        <authorList>
            <person name="Barrero R.A."/>
            <person name="Guerrero F.D."/>
            <person name="Moolhuijzen P."/>
            <person name="Goolsby J.A."/>
            <person name="Tidwell J."/>
            <person name="Bellgard S.E."/>
            <person name="Bellgard M.I."/>
        </authorList>
    </citation>
    <scope>NUCLEOTIDE SEQUENCE</scope>
    <source>
        <tissue evidence="6">Shoot tissue taken approximately 20 cm above the soil surface</tissue>
    </source>
</reference>
<dbReference type="EMBL" id="GBRH01215144">
    <property type="protein sequence ID" value="JAD82751.1"/>
    <property type="molecule type" value="Transcribed_RNA"/>
</dbReference>
<name>A0A0A9D4J6_ARUDO</name>
<dbReference type="InterPro" id="IPR007728">
    <property type="entry name" value="Pre-SET_dom"/>
</dbReference>
<dbReference type="PROSITE" id="PS51015">
    <property type="entry name" value="YDG"/>
    <property type="match status" value="1"/>
</dbReference>
<dbReference type="GO" id="GO:0008270">
    <property type="term" value="F:zinc ion binding"/>
    <property type="evidence" value="ECO:0007669"/>
    <property type="project" value="InterPro"/>
</dbReference>
<evidence type="ECO:0000313" key="6">
    <source>
        <dbReference type="EMBL" id="JAD82751.1"/>
    </source>
</evidence>
<dbReference type="InterPro" id="IPR015947">
    <property type="entry name" value="PUA-like_sf"/>
</dbReference>
<dbReference type="GO" id="GO:0003690">
    <property type="term" value="F:double-stranded DNA binding"/>
    <property type="evidence" value="ECO:0007669"/>
    <property type="project" value="TreeGrafter"/>
</dbReference>
<evidence type="ECO:0000259" key="4">
    <source>
        <dbReference type="PROSITE" id="PS50867"/>
    </source>
</evidence>
<dbReference type="SUPFAM" id="SSF82199">
    <property type="entry name" value="SET domain"/>
    <property type="match status" value="1"/>
</dbReference>
<dbReference type="Pfam" id="PF05033">
    <property type="entry name" value="Pre-SET"/>
    <property type="match status" value="1"/>
</dbReference>
<keyword evidence="2 3" id="KW-0539">Nucleus</keyword>
<reference evidence="6" key="1">
    <citation type="submission" date="2014-09" db="EMBL/GenBank/DDBJ databases">
        <authorList>
            <person name="Magalhaes I.L.F."/>
            <person name="Oliveira U."/>
            <person name="Santos F.R."/>
            <person name="Vidigal T.H.D.A."/>
            <person name="Brescovit A.D."/>
            <person name="Santos A.J."/>
        </authorList>
    </citation>
    <scope>NUCLEOTIDE SEQUENCE</scope>
    <source>
        <tissue evidence="6">Shoot tissue taken approximately 20 cm above the soil surface</tissue>
    </source>
</reference>
<dbReference type="InterPro" id="IPR046341">
    <property type="entry name" value="SET_dom_sf"/>
</dbReference>
<evidence type="ECO:0000256" key="2">
    <source>
        <dbReference type="ARBA" id="ARBA00023242"/>
    </source>
</evidence>
<feature type="domain" description="Pre-SET" evidence="4">
    <location>
        <begin position="92"/>
        <end position="139"/>
    </location>
</feature>
<accession>A0A0A9D4J6</accession>
<proteinExistence type="predicted"/>
<protein>
    <recommendedName>
        <fullName evidence="7">Pre-SET domain-containing protein</fullName>
    </recommendedName>
</protein>
<dbReference type="Gene3D" id="2.170.270.10">
    <property type="entry name" value="SET domain"/>
    <property type="match status" value="1"/>
</dbReference>
<dbReference type="InterPro" id="IPR051357">
    <property type="entry name" value="H3K9_HMTase_SUVAR3-9"/>
</dbReference>
<evidence type="ECO:0000259" key="5">
    <source>
        <dbReference type="PROSITE" id="PS51015"/>
    </source>
</evidence>
<feature type="domain" description="YDG" evidence="5">
    <location>
        <begin position="1"/>
        <end position="22"/>
    </location>
</feature>
<dbReference type="GO" id="GO:0042054">
    <property type="term" value="F:histone methyltransferase activity"/>
    <property type="evidence" value="ECO:0007669"/>
    <property type="project" value="InterPro"/>
</dbReference>
<dbReference type="PROSITE" id="PS50867">
    <property type="entry name" value="PRE_SET"/>
    <property type="match status" value="1"/>
</dbReference>
<evidence type="ECO:0000256" key="1">
    <source>
        <dbReference type="ARBA" id="ARBA00004286"/>
    </source>
</evidence>
<dbReference type="GO" id="GO:0005634">
    <property type="term" value="C:nucleus"/>
    <property type="evidence" value="ECO:0007669"/>
    <property type="project" value="UniProtKB-SubCell"/>
</dbReference>
<dbReference type="Gene3D" id="2.30.280.10">
    <property type="entry name" value="SRA-YDG"/>
    <property type="match status" value="1"/>
</dbReference>
<dbReference type="SMART" id="SM00468">
    <property type="entry name" value="PreSET"/>
    <property type="match status" value="1"/>
</dbReference>
<evidence type="ECO:0008006" key="7">
    <source>
        <dbReference type="Google" id="ProtNLM"/>
    </source>
</evidence>
<dbReference type="PANTHER" id="PTHR45660:SF46">
    <property type="entry name" value="HISTONE-LYSINE N-METHYLTRANSFERASE, H3 LYSINE-9 SPECIFIC SUVH6"/>
    <property type="match status" value="1"/>
</dbReference>
<sequence length="147" mass="16306">MVVDCWQEGPKGSMVFKYKLQRIPGQPELALHAVKETRKSKVREGLCLPDISQGSERIPICVINTIDDMRPAPFEYITKVIYPPWYEKKPPTGCDCTNGCSDSIKCACAVKNGGEIPFNFNGAIVEAKPLIYECGPSCSFYAMIHEG</sequence>
<evidence type="ECO:0000256" key="3">
    <source>
        <dbReference type="PROSITE-ProRule" id="PRU00358"/>
    </source>
</evidence>
<organism evidence="6">
    <name type="scientific">Arundo donax</name>
    <name type="common">Giant reed</name>
    <name type="synonym">Donax arundinaceus</name>
    <dbReference type="NCBI Taxonomy" id="35708"/>
    <lineage>
        <taxon>Eukaryota</taxon>
        <taxon>Viridiplantae</taxon>
        <taxon>Streptophyta</taxon>
        <taxon>Embryophyta</taxon>
        <taxon>Tracheophyta</taxon>
        <taxon>Spermatophyta</taxon>
        <taxon>Magnoliopsida</taxon>
        <taxon>Liliopsida</taxon>
        <taxon>Poales</taxon>
        <taxon>Poaceae</taxon>
        <taxon>PACMAD clade</taxon>
        <taxon>Arundinoideae</taxon>
        <taxon>Arundineae</taxon>
        <taxon>Arundo</taxon>
    </lineage>
</organism>
<dbReference type="InterPro" id="IPR003105">
    <property type="entry name" value="SRA_YDG"/>
</dbReference>
<comment type="subcellular location">
    <subcellularLocation>
        <location evidence="1">Chromosome</location>
    </subcellularLocation>
    <subcellularLocation>
        <location evidence="3">Nucleus</location>
    </subcellularLocation>
</comment>
<dbReference type="SUPFAM" id="SSF88697">
    <property type="entry name" value="PUA domain-like"/>
    <property type="match status" value="1"/>
</dbReference>
<dbReference type="AlphaFoldDB" id="A0A0A9D4J6"/>
<dbReference type="PANTHER" id="PTHR45660">
    <property type="entry name" value="HISTONE-LYSINE N-METHYLTRANSFERASE SETMAR"/>
    <property type="match status" value="1"/>
</dbReference>
<dbReference type="InterPro" id="IPR036987">
    <property type="entry name" value="SRA-YDG_sf"/>
</dbReference>